<dbReference type="Proteomes" id="UP000474732">
    <property type="component" value="Segment"/>
</dbReference>
<reference evidence="1 2" key="1">
    <citation type="submission" date="2020-01" db="EMBL/GenBank/DDBJ databases">
        <authorList>
            <person name="Xiong X."/>
        </authorList>
    </citation>
    <scope>NUCLEOTIDE SEQUENCE [LARGE SCALE GENOMIC DNA]</scope>
</reference>
<dbReference type="RefSeq" id="YP_009856778.1">
    <property type="nucleotide sequence ID" value="NC_048854.1"/>
</dbReference>
<sequence length="38" mass="4329">MAHITCWFETSTDEIVDHTPRSMMNFSPVSSEQLPTMA</sequence>
<accession>A0A6C0RS88</accession>
<name>A0A6C0RS88_9CAUD</name>
<evidence type="ECO:0000313" key="2">
    <source>
        <dbReference type="Proteomes" id="UP000474732"/>
    </source>
</evidence>
<dbReference type="EMBL" id="MN994275">
    <property type="protein sequence ID" value="QIA28825.1"/>
    <property type="molecule type" value="Genomic_DNA"/>
</dbReference>
<dbReference type="GeneID" id="55627562"/>
<evidence type="ECO:0000313" key="1">
    <source>
        <dbReference type="EMBL" id="QIA28825.1"/>
    </source>
</evidence>
<keyword evidence="2" id="KW-1185">Reference proteome</keyword>
<proteinExistence type="predicted"/>
<dbReference type="KEGG" id="vg:55627562"/>
<organism evidence="1 2">
    <name type="scientific">Streptomyces phage JXY1</name>
    <dbReference type="NCBI Taxonomy" id="2708562"/>
    <lineage>
        <taxon>Viruses</taxon>
        <taxon>Duplodnaviria</taxon>
        <taxon>Heunggongvirae</taxon>
        <taxon>Uroviricota</taxon>
        <taxon>Caudoviricetes</taxon>
        <taxon>Beephvirinae</taxon>
        <taxon>Manuelvirus</taxon>
        <taxon>Manuelvirus JXY1</taxon>
    </lineage>
</organism>
<protein>
    <submittedName>
        <fullName evidence="1">Uncharacterized protein</fullName>
    </submittedName>
</protein>